<dbReference type="EC" id="7.1.1.2" evidence="9"/>
<keyword evidence="7 9" id="KW-0472">Membrane</keyword>
<evidence type="ECO:0000256" key="5">
    <source>
        <dbReference type="ARBA" id="ARBA00022692"/>
    </source>
</evidence>
<evidence type="ECO:0000256" key="6">
    <source>
        <dbReference type="ARBA" id="ARBA00022989"/>
    </source>
</evidence>
<feature type="transmembrane region" description="Helical" evidence="9">
    <location>
        <begin position="88"/>
        <end position="107"/>
    </location>
</feature>
<dbReference type="AlphaFoldDB" id="A0A3G1RJA9"/>
<keyword evidence="9" id="KW-0830">Ubiquinone</keyword>
<evidence type="ECO:0000256" key="4">
    <source>
        <dbReference type="ARBA" id="ARBA00022448"/>
    </source>
</evidence>
<dbReference type="Gene3D" id="1.20.58.1610">
    <property type="entry name" value="NADH:ubiquinone/plastoquinone oxidoreductase, chain 3"/>
    <property type="match status" value="1"/>
</dbReference>
<comment type="subcellular location">
    <subcellularLocation>
        <location evidence="1">Membrane</location>
    </subcellularLocation>
    <subcellularLocation>
        <location evidence="9">Mitochondrion membrane</location>
        <topology evidence="9">Multi-pass membrane protein</topology>
    </subcellularLocation>
</comment>
<comment type="catalytic activity">
    <reaction evidence="8 9">
        <text>a ubiquinone + NADH + 5 H(+)(in) = a ubiquinol + NAD(+) + 4 H(+)(out)</text>
        <dbReference type="Rhea" id="RHEA:29091"/>
        <dbReference type="Rhea" id="RHEA-COMP:9565"/>
        <dbReference type="Rhea" id="RHEA-COMP:9566"/>
        <dbReference type="ChEBI" id="CHEBI:15378"/>
        <dbReference type="ChEBI" id="CHEBI:16389"/>
        <dbReference type="ChEBI" id="CHEBI:17976"/>
        <dbReference type="ChEBI" id="CHEBI:57540"/>
        <dbReference type="ChEBI" id="CHEBI:57945"/>
        <dbReference type="EC" id="7.1.1.2"/>
    </reaction>
</comment>
<keyword evidence="9" id="KW-0520">NAD</keyword>
<dbReference type="InterPro" id="IPR000440">
    <property type="entry name" value="NADH_UbQ/plastoQ_OxRdtase_su3"/>
</dbReference>
<dbReference type="GO" id="GO:0030964">
    <property type="term" value="C:NADH dehydrogenase complex"/>
    <property type="evidence" value="ECO:0007669"/>
    <property type="project" value="TreeGrafter"/>
</dbReference>
<evidence type="ECO:0000256" key="7">
    <source>
        <dbReference type="ARBA" id="ARBA00023136"/>
    </source>
</evidence>
<feature type="transmembrane region" description="Helical" evidence="9">
    <location>
        <begin position="6"/>
        <end position="24"/>
    </location>
</feature>
<dbReference type="InterPro" id="IPR038430">
    <property type="entry name" value="NDAH_ubi_oxred_su3_sf"/>
</dbReference>
<keyword evidence="9" id="KW-1278">Translocase</keyword>
<gene>
    <name evidence="10" type="primary">nad3</name>
</gene>
<dbReference type="GO" id="GO:0008137">
    <property type="term" value="F:NADH dehydrogenase (ubiquinone) activity"/>
    <property type="evidence" value="ECO:0007669"/>
    <property type="project" value="UniProtKB-UniRule"/>
</dbReference>
<geneLocation type="mitochondrion" evidence="10"/>
<proteinExistence type="inferred from homology"/>
<evidence type="ECO:0000256" key="3">
    <source>
        <dbReference type="ARBA" id="ARBA00021007"/>
    </source>
</evidence>
<dbReference type="GO" id="GO:0031966">
    <property type="term" value="C:mitochondrial membrane"/>
    <property type="evidence" value="ECO:0007669"/>
    <property type="project" value="UniProtKB-SubCell"/>
</dbReference>
<organism evidence="10">
    <name type="scientific">Ugyops sp. APL-2018</name>
    <dbReference type="NCBI Taxonomy" id="2250388"/>
    <lineage>
        <taxon>Eukaryota</taxon>
        <taxon>Metazoa</taxon>
        <taxon>Ecdysozoa</taxon>
        <taxon>Arthropoda</taxon>
        <taxon>Hexapoda</taxon>
        <taxon>Insecta</taxon>
        <taxon>Pterygota</taxon>
        <taxon>Neoptera</taxon>
        <taxon>Paraneoptera</taxon>
        <taxon>Hemiptera</taxon>
        <taxon>Auchenorrhyncha</taxon>
        <taxon>Fulgoroidea</taxon>
        <taxon>Delphacidae</taxon>
        <taxon>Asiracinae</taxon>
        <taxon>Ugyops</taxon>
    </lineage>
</organism>
<reference evidence="10" key="1">
    <citation type="journal article" date="2018" name="J. Insect Sci.">
        <title>The Complete Mitochondrial Genome of Ugyops sp. (Hemiptera: Delphacidae).</title>
        <authorList>
            <person name="Yu F."/>
            <person name="Liang A.P."/>
        </authorList>
    </citation>
    <scope>NUCLEOTIDE SEQUENCE</scope>
</reference>
<name>A0A3G1RJA9_9HEMI</name>
<evidence type="ECO:0000256" key="2">
    <source>
        <dbReference type="ARBA" id="ARBA00008472"/>
    </source>
</evidence>
<evidence type="ECO:0000313" key="10">
    <source>
        <dbReference type="EMBL" id="AWX92098.1"/>
    </source>
</evidence>
<keyword evidence="9" id="KW-0249">Electron transport</keyword>
<dbReference type="PANTHER" id="PTHR11058">
    <property type="entry name" value="NADH-UBIQUINONE OXIDOREDUCTASE CHAIN 3"/>
    <property type="match status" value="1"/>
</dbReference>
<keyword evidence="6 9" id="KW-1133">Transmembrane helix</keyword>
<keyword evidence="4 9" id="KW-0813">Transport</keyword>
<accession>A0A3G1RJA9</accession>
<dbReference type="Pfam" id="PF00507">
    <property type="entry name" value="Oxidored_q4"/>
    <property type="match status" value="1"/>
</dbReference>
<keyword evidence="5 9" id="KW-0812">Transmembrane</keyword>
<comment type="similarity">
    <text evidence="2 9">Belongs to the complex I subunit 3 family.</text>
</comment>
<evidence type="ECO:0000256" key="1">
    <source>
        <dbReference type="ARBA" id="ARBA00004370"/>
    </source>
</evidence>
<dbReference type="PANTHER" id="PTHR11058:SF9">
    <property type="entry name" value="NADH-UBIQUINONE OXIDOREDUCTASE CHAIN 3"/>
    <property type="match status" value="1"/>
</dbReference>
<keyword evidence="9 10" id="KW-0496">Mitochondrion</keyword>
<protein>
    <recommendedName>
        <fullName evidence="3 9">NADH-ubiquinone oxidoreductase chain 3</fullName>
        <ecNumber evidence="9">7.1.1.2</ecNumber>
    </recommendedName>
</protein>
<evidence type="ECO:0000256" key="8">
    <source>
        <dbReference type="ARBA" id="ARBA00049551"/>
    </source>
</evidence>
<dbReference type="EMBL" id="MH352481">
    <property type="protein sequence ID" value="AWX92098.1"/>
    <property type="molecule type" value="Genomic_DNA"/>
</dbReference>
<sequence length="116" mass="13792">MKMMSTFLTIMMIMLMMTLMTFLMSKKSIMDREKSSQFECGFSSMSSPRMSFSIHFFMIAIIFLIFDIEMTLILPIVYSAKMMNMKEWFMSSTMIITLITYGLYHEWMNGIIEWSK</sequence>
<keyword evidence="9" id="KW-0679">Respiratory chain</keyword>
<comment type="function">
    <text evidence="9">Core subunit of the mitochondrial membrane respiratory chain NADH dehydrogenase (Complex I) which catalyzes electron transfer from NADH through the respiratory chain, using ubiquinone as an electron acceptor. Essential for the catalytic activity of complex I.</text>
</comment>
<feature type="transmembrane region" description="Helical" evidence="9">
    <location>
        <begin position="54"/>
        <end position="76"/>
    </location>
</feature>
<evidence type="ECO:0000256" key="9">
    <source>
        <dbReference type="RuleBase" id="RU003640"/>
    </source>
</evidence>